<protein>
    <recommendedName>
        <fullName evidence="2">peptidylprolyl isomerase</fullName>
        <ecNumber evidence="2">5.2.1.8</ecNumber>
    </recommendedName>
</protein>
<dbReference type="SUPFAM" id="SSF54534">
    <property type="entry name" value="FKBP-like"/>
    <property type="match status" value="1"/>
</dbReference>
<dbReference type="PROSITE" id="PS01096">
    <property type="entry name" value="PPIC_PPIASE_1"/>
    <property type="match status" value="1"/>
</dbReference>
<reference evidence="9" key="1">
    <citation type="journal article" date="2019" name="Int. J. Syst. Evol. Microbiol.">
        <title>The Global Catalogue of Microorganisms (GCM) 10K type strain sequencing project: providing services to taxonomists for standard genome sequencing and annotation.</title>
        <authorList>
            <consortium name="The Broad Institute Genomics Platform"/>
            <consortium name="The Broad Institute Genome Sequencing Center for Infectious Disease"/>
            <person name="Wu L."/>
            <person name="Ma J."/>
        </authorList>
    </citation>
    <scope>NUCLEOTIDE SEQUENCE [LARGE SCALE GENOMIC DNA]</scope>
    <source>
        <strain evidence="9">JCM 9731</strain>
    </source>
</reference>
<dbReference type="Gene3D" id="3.10.50.40">
    <property type="match status" value="1"/>
</dbReference>
<dbReference type="PANTHER" id="PTHR47245">
    <property type="entry name" value="PEPTIDYLPROLYL ISOMERASE"/>
    <property type="match status" value="1"/>
</dbReference>
<dbReference type="EMBL" id="BAAADJ010000008">
    <property type="protein sequence ID" value="GAA0320626.1"/>
    <property type="molecule type" value="Genomic_DNA"/>
</dbReference>
<evidence type="ECO:0000256" key="4">
    <source>
        <dbReference type="ARBA" id="ARBA00023110"/>
    </source>
</evidence>
<dbReference type="InterPro" id="IPR046357">
    <property type="entry name" value="PPIase_dom_sf"/>
</dbReference>
<comment type="catalytic activity">
    <reaction evidence="1">
        <text>[protein]-peptidylproline (omega=180) = [protein]-peptidylproline (omega=0)</text>
        <dbReference type="Rhea" id="RHEA:16237"/>
        <dbReference type="Rhea" id="RHEA-COMP:10747"/>
        <dbReference type="Rhea" id="RHEA-COMP:10748"/>
        <dbReference type="ChEBI" id="CHEBI:83833"/>
        <dbReference type="ChEBI" id="CHEBI:83834"/>
        <dbReference type="EC" id="5.2.1.8"/>
    </reaction>
</comment>
<dbReference type="InterPro" id="IPR050245">
    <property type="entry name" value="PrsA_foldase"/>
</dbReference>
<evidence type="ECO:0000256" key="2">
    <source>
        <dbReference type="ARBA" id="ARBA00013194"/>
    </source>
</evidence>
<dbReference type="EC" id="5.2.1.8" evidence="2"/>
<dbReference type="Pfam" id="PF13145">
    <property type="entry name" value="Rotamase_2"/>
    <property type="match status" value="1"/>
</dbReference>
<keyword evidence="9" id="KW-1185">Reference proteome</keyword>
<dbReference type="RefSeq" id="WP_343796743.1">
    <property type="nucleotide sequence ID" value="NZ_BAAADJ010000008.1"/>
</dbReference>
<dbReference type="PROSITE" id="PS50198">
    <property type="entry name" value="PPIC_PPIASE_2"/>
    <property type="match status" value="1"/>
</dbReference>
<dbReference type="GO" id="GO:0016853">
    <property type="term" value="F:isomerase activity"/>
    <property type="evidence" value="ECO:0007669"/>
    <property type="project" value="UniProtKB-KW"/>
</dbReference>
<evidence type="ECO:0000313" key="9">
    <source>
        <dbReference type="Proteomes" id="UP001500782"/>
    </source>
</evidence>
<evidence type="ECO:0000256" key="6">
    <source>
        <dbReference type="PROSITE-ProRule" id="PRU00278"/>
    </source>
</evidence>
<evidence type="ECO:0000256" key="1">
    <source>
        <dbReference type="ARBA" id="ARBA00000971"/>
    </source>
</evidence>
<evidence type="ECO:0000313" key="8">
    <source>
        <dbReference type="EMBL" id="GAA0320626.1"/>
    </source>
</evidence>
<dbReference type="Gene3D" id="1.10.4030.10">
    <property type="entry name" value="Porin chaperone SurA, peptide-binding domain"/>
    <property type="match status" value="1"/>
</dbReference>
<dbReference type="InterPro" id="IPR027304">
    <property type="entry name" value="Trigger_fact/SurA_dom_sf"/>
</dbReference>
<organism evidence="8 9">
    <name type="scientific">Bacillus carboniphilus</name>
    <dbReference type="NCBI Taxonomy" id="86663"/>
    <lineage>
        <taxon>Bacteria</taxon>
        <taxon>Bacillati</taxon>
        <taxon>Bacillota</taxon>
        <taxon>Bacilli</taxon>
        <taxon>Bacillales</taxon>
        <taxon>Bacillaceae</taxon>
        <taxon>Bacillus</taxon>
    </lineage>
</organism>
<evidence type="ECO:0000256" key="3">
    <source>
        <dbReference type="ARBA" id="ARBA00022729"/>
    </source>
</evidence>
<feature type="domain" description="PpiC" evidence="7">
    <location>
        <begin position="156"/>
        <end position="248"/>
    </location>
</feature>
<gene>
    <name evidence="8" type="ORF">GCM10008967_08960</name>
</gene>
<evidence type="ECO:0000259" key="7">
    <source>
        <dbReference type="PROSITE" id="PS50198"/>
    </source>
</evidence>
<evidence type="ECO:0000256" key="5">
    <source>
        <dbReference type="ARBA" id="ARBA00023235"/>
    </source>
</evidence>
<keyword evidence="4 6" id="KW-0697">Rotamase</keyword>
<sequence length="298" mass="34688">MSKSLHTFIIIALVITNCLTIAYFSNKSTSTTGSTLQQEETVAKIGDVSISREDWMVQLEERYGKDTLREMVNDRVVEQLAVQYGIEVNEDEVAREVSYFLSMYGMSHSDQFQEEEWKEEMKRIIVLEELLTKDVTIPEEEMERYYSDNQHLFTVPDTYHLSHIIVNTKEDAEQTIQELEDGSSFSVLAMEKSIDEFTAVQGGNLGFVSLEDHMIPSVYEEIVANMETETWSEPIQMDNEYAIVYLHEKIEGKSWSYEEVKEQIRRKIALDQMQTPISASEFWDELHVEWFYGEQSES</sequence>
<name>A0ABP3FPV6_9BACI</name>
<keyword evidence="3" id="KW-0732">Signal</keyword>
<accession>A0ABP3FPV6</accession>
<dbReference type="Proteomes" id="UP001500782">
    <property type="component" value="Unassembled WGS sequence"/>
</dbReference>
<dbReference type="InterPro" id="IPR023058">
    <property type="entry name" value="PPIase_PpiC_CS"/>
</dbReference>
<keyword evidence="5 6" id="KW-0413">Isomerase</keyword>
<dbReference type="SUPFAM" id="SSF109998">
    <property type="entry name" value="Triger factor/SurA peptide-binding domain-like"/>
    <property type="match status" value="1"/>
</dbReference>
<proteinExistence type="predicted"/>
<dbReference type="PANTHER" id="PTHR47245:SF1">
    <property type="entry name" value="FOLDASE PROTEIN PRSA"/>
    <property type="match status" value="1"/>
</dbReference>
<comment type="caution">
    <text evidence="8">The sequence shown here is derived from an EMBL/GenBank/DDBJ whole genome shotgun (WGS) entry which is preliminary data.</text>
</comment>
<dbReference type="InterPro" id="IPR000297">
    <property type="entry name" value="PPIase_PpiC"/>
</dbReference>